<evidence type="ECO:0000256" key="1">
    <source>
        <dbReference type="ARBA" id="ARBA00022438"/>
    </source>
</evidence>
<dbReference type="OrthoDB" id="3209743at2759"/>
<dbReference type="VEuPathDB" id="FungiDB:SeMB42_g07608"/>
<feature type="binding site" evidence="5">
    <location>
        <position position="265"/>
    </location>
    <ligand>
        <name>substrate</name>
    </ligand>
</feature>
<dbReference type="InterPro" id="IPR000994">
    <property type="entry name" value="Pept_M24"/>
</dbReference>
<dbReference type="Gene3D" id="3.90.230.10">
    <property type="entry name" value="Creatinase/methionine aminopeptidase superfamily"/>
    <property type="match status" value="1"/>
</dbReference>
<feature type="binding site" evidence="5">
    <location>
        <position position="290"/>
    </location>
    <ligand>
        <name>a divalent metal cation</name>
        <dbReference type="ChEBI" id="CHEBI:60240"/>
        <label>2</label>
        <note>catalytic</note>
    </ligand>
</feature>
<feature type="compositionally biased region" description="Pro residues" evidence="7">
    <location>
        <begin position="33"/>
        <end position="44"/>
    </location>
</feature>
<evidence type="ECO:0000256" key="3">
    <source>
        <dbReference type="ARBA" id="ARBA00022723"/>
    </source>
</evidence>
<dbReference type="STRING" id="286115.A0A507CI29"/>
<keyword evidence="3 5" id="KW-0479">Metal-binding</keyword>
<keyword evidence="2 5" id="KW-0645">Protease</keyword>
<comment type="function">
    <text evidence="6">Cotranslationally removes the N-terminal methionine from nascent proteins. The N-terminal methionine is often cleaved when the second residue in the primary sequence is small and uncharged (Met-Ala-, Cys, Gly, Pro, Ser, Thr, or Val).</text>
</comment>
<comment type="catalytic activity">
    <reaction evidence="5 6">
        <text>Release of N-terminal amino acids, preferentially methionine, from peptides and arylamides.</text>
        <dbReference type="EC" id="3.4.11.18"/>
    </reaction>
</comment>
<keyword evidence="4 5" id="KW-0378">Hydrolase</keyword>
<dbReference type="Pfam" id="PF00557">
    <property type="entry name" value="Peptidase_M24"/>
    <property type="match status" value="1"/>
</dbReference>
<dbReference type="InterPro" id="IPR036005">
    <property type="entry name" value="Creatinase/aminopeptidase-like"/>
</dbReference>
<keyword evidence="1 5" id="KW-0031">Aminopeptidase</keyword>
<proteinExistence type="inferred from homology"/>
<dbReference type="PRINTS" id="PR00599">
    <property type="entry name" value="MAPEPTIDASE"/>
</dbReference>
<feature type="binding site" evidence="5">
    <location>
        <position position="321"/>
    </location>
    <ligand>
        <name>a divalent metal cation</name>
        <dbReference type="ChEBI" id="CHEBI:60240"/>
        <label>2</label>
        <note>catalytic</note>
    </ligand>
</feature>
<dbReference type="EMBL" id="QEAM01000504">
    <property type="protein sequence ID" value="TPX39282.1"/>
    <property type="molecule type" value="Genomic_DNA"/>
</dbReference>
<dbReference type="Proteomes" id="UP000317494">
    <property type="component" value="Unassembled WGS sequence"/>
</dbReference>
<feature type="binding site" evidence="5">
    <location>
        <position position="195"/>
    </location>
    <ligand>
        <name>a divalent metal cation</name>
        <dbReference type="ChEBI" id="CHEBI:60240"/>
        <label>1</label>
    </ligand>
</feature>
<evidence type="ECO:0000256" key="6">
    <source>
        <dbReference type="RuleBase" id="RU003653"/>
    </source>
</evidence>
<feature type="domain" description="Peptidase M24" evidence="8">
    <location>
        <begin position="102"/>
        <end position="327"/>
    </location>
</feature>
<evidence type="ECO:0000256" key="2">
    <source>
        <dbReference type="ARBA" id="ARBA00022670"/>
    </source>
</evidence>
<feature type="region of interest" description="Disordered" evidence="7">
    <location>
        <begin position="25"/>
        <end position="49"/>
    </location>
</feature>
<evidence type="ECO:0000256" key="4">
    <source>
        <dbReference type="ARBA" id="ARBA00022801"/>
    </source>
</evidence>
<dbReference type="CDD" id="cd01086">
    <property type="entry name" value="MetAP1"/>
    <property type="match status" value="1"/>
</dbReference>
<reference evidence="11 12" key="1">
    <citation type="journal article" date="2019" name="Sci. Rep.">
        <title>Comparative genomics of chytrid fungi reveal insights into the obligate biotrophic and pathogenic lifestyle of Synchytrium endobioticum.</title>
        <authorList>
            <person name="van de Vossenberg B.T.L.H."/>
            <person name="Warris S."/>
            <person name="Nguyen H.D.T."/>
            <person name="van Gent-Pelzer M.P.E."/>
            <person name="Joly D.L."/>
            <person name="van de Geest H.C."/>
            <person name="Bonants P.J.M."/>
            <person name="Smith D.S."/>
            <person name="Levesque C.A."/>
            <person name="van der Lee T.A.J."/>
        </authorList>
    </citation>
    <scope>NUCLEOTIDE SEQUENCE [LARGE SCALE GENOMIC DNA]</scope>
    <source>
        <strain evidence="10 12">LEV6574</strain>
        <strain evidence="9 11">MB42</strain>
    </source>
</reference>
<feature type="binding site" evidence="5">
    <location>
        <position position="195"/>
    </location>
    <ligand>
        <name>a divalent metal cation</name>
        <dbReference type="ChEBI" id="CHEBI:60240"/>
        <label>2</label>
        <note>catalytic</note>
    </ligand>
</feature>
<dbReference type="GO" id="GO:0046872">
    <property type="term" value="F:metal ion binding"/>
    <property type="evidence" value="ECO:0007669"/>
    <property type="project" value="UniProtKB-UniRule"/>
</dbReference>
<dbReference type="GO" id="GO:0004239">
    <property type="term" value="F:initiator methionyl aminopeptidase activity"/>
    <property type="evidence" value="ECO:0007669"/>
    <property type="project" value="UniProtKB-UniRule"/>
</dbReference>
<dbReference type="NCBIfam" id="TIGR00500">
    <property type="entry name" value="met_pdase_I"/>
    <property type="match status" value="1"/>
</dbReference>
<dbReference type="SUPFAM" id="SSF55920">
    <property type="entry name" value="Creatinase/aminopeptidase"/>
    <property type="match status" value="1"/>
</dbReference>
<feature type="binding site" evidence="5">
    <location>
        <position position="184"/>
    </location>
    <ligand>
        <name>a divalent metal cation</name>
        <dbReference type="ChEBI" id="CHEBI:60240"/>
        <label>1</label>
    </ligand>
</feature>
<dbReference type="PANTHER" id="PTHR43330">
    <property type="entry name" value="METHIONINE AMINOPEPTIDASE"/>
    <property type="match status" value="1"/>
</dbReference>
<dbReference type="GO" id="GO:0070006">
    <property type="term" value="F:metalloaminopeptidase activity"/>
    <property type="evidence" value="ECO:0007669"/>
    <property type="project" value="UniProtKB-UniRule"/>
</dbReference>
<dbReference type="InterPro" id="IPR002467">
    <property type="entry name" value="Pept_M24A_MAP1"/>
</dbReference>
<dbReference type="PANTHER" id="PTHR43330:SF8">
    <property type="entry name" value="METHIONINE AMINOPEPTIDASE 1D, MITOCHONDRIAL"/>
    <property type="match status" value="1"/>
</dbReference>
<evidence type="ECO:0000313" key="11">
    <source>
        <dbReference type="Proteomes" id="UP000317494"/>
    </source>
</evidence>
<dbReference type="InterPro" id="IPR001714">
    <property type="entry name" value="Pept_M24_MAP"/>
</dbReference>
<feature type="binding site" evidence="5">
    <location>
        <position position="321"/>
    </location>
    <ligand>
        <name>a divalent metal cation</name>
        <dbReference type="ChEBI" id="CHEBI:60240"/>
        <label>1</label>
    </ligand>
</feature>
<dbReference type="EC" id="3.4.11.18" evidence="6"/>
<dbReference type="Proteomes" id="UP000320475">
    <property type="component" value="Unassembled WGS sequence"/>
</dbReference>
<dbReference type="AlphaFoldDB" id="A0A507CI29"/>
<evidence type="ECO:0000259" key="8">
    <source>
        <dbReference type="Pfam" id="PF00557"/>
    </source>
</evidence>
<dbReference type="GO" id="GO:0006508">
    <property type="term" value="P:proteolysis"/>
    <property type="evidence" value="ECO:0007669"/>
    <property type="project" value="UniProtKB-KW"/>
</dbReference>
<organism evidence="10 12">
    <name type="scientific">Synchytrium endobioticum</name>
    <dbReference type="NCBI Taxonomy" id="286115"/>
    <lineage>
        <taxon>Eukaryota</taxon>
        <taxon>Fungi</taxon>
        <taxon>Fungi incertae sedis</taxon>
        <taxon>Chytridiomycota</taxon>
        <taxon>Chytridiomycota incertae sedis</taxon>
        <taxon>Chytridiomycetes</taxon>
        <taxon>Synchytriales</taxon>
        <taxon>Synchytriaceae</taxon>
        <taxon>Synchytrium</taxon>
    </lineage>
</organism>
<comment type="similarity">
    <text evidence="5">Belongs to the peptidase M24A family. Methionine aminopeptidase type 1 subfamily.</text>
</comment>
<comment type="caution">
    <text evidence="10">The sequence shown here is derived from an EMBL/GenBank/DDBJ whole genome shotgun (WGS) entry which is preliminary data.</text>
</comment>
<evidence type="ECO:0000313" key="9">
    <source>
        <dbReference type="EMBL" id="TPX32484.1"/>
    </source>
</evidence>
<keyword evidence="11" id="KW-1185">Reference proteome</keyword>
<evidence type="ECO:0000256" key="5">
    <source>
        <dbReference type="HAMAP-Rule" id="MF_03174"/>
    </source>
</evidence>
<dbReference type="HAMAP" id="MF_01974">
    <property type="entry name" value="MetAP_1"/>
    <property type="match status" value="1"/>
</dbReference>
<sequence>MRRIQNNTRTFVLVDLLRFERSLHTSRTCNQPRRPPTPASPPPKFGNYDLILPSSASSSKASPRRYERPHIPAHIQKPSYWSSGALEITPNPSIKTNDDIHSMQKACRLAAGILEYSESLVKPGITTEEIDARVHDAIIASDAYPSPLNYLGYPKSICTSVNNVVAHGIPDSRPLRDGDIVNIDVTVYIDAFHGDTSATFLVGDVDEHGRNLVHTTRRALDLGISVCRPGVPFAAIGAAIQDFAKQHSYTVNRDFCGHGIGHHFHESPLIYHFWNSEPGVMQEGMTFTIEPMLNQGSSRMVKWRDGWTAVTVDGGRSAQFEHTILITGDGARILTCTSEPEPLKINKPSHFLTEAALLSSPLA</sequence>
<accession>A0A507CI29</accession>
<comment type="cofactor">
    <cofactor evidence="5">
        <name>Co(2+)</name>
        <dbReference type="ChEBI" id="CHEBI:48828"/>
    </cofactor>
    <cofactor evidence="5">
        <name>Zn(2+)</name>
        <dbReference type="ChEBI" id="CHEBI:29105"/>
    </cofactor>
    <cofactor evidence="5">
        <name>Mn(2+)</name>
        <dbReference type="ChEBI" id="CHEBI:29035"/>
    </cofactor>
    <cofactor evidence="5">
        <name>Fe(2+)</name>
        <dbReference type="ChEBI" id="CHEBI:29033"/>
    </cofactor>
    <text evidence="5">Binds 2 divalent metal cations per subunit. Has a high-affinity and a low affinity metal-binding site. The true nature of the physiological cofactor is under debate. The enzyme is active with cobalt, zinc, manganese or divalent iron ions. Most likely, methionine aminopeptidases function as mononuclear Fe(2+)-metalloproteases under physiological conditions, and the catalytically relevant metal-binding site has been assigned to the histidine-containing high-affinity site.</text>
</comment>
<gene>
    <name evidence="10" type="ORF">SeLEV6574_g07329</name>
    <name evidence="9" type="ORF">SeMB42_g07608</name>
</gene>
<dbReference type="PROSITE" id="PS00680">
    <property type="entry name" value="MAP_1"/>
    <property type="match status" value="1"/>
</dbReference>
<evidence type="ECO:0000313" key="12">
    <source>
        <dbReference type="Proteomes" id="UP000320475"/>
    </source>
</evidence>
<protein>
    <recommendedName>
        <fullName evidence="6">Methionine aminopeptidase</fullName>
        <ecNumber evidence="6">3.4.11.18</ecNumber>
    </recommendedName>
</protein>
<name>A0A507CI29_9FUNG</name>
<evidence type="ECO:0000313" key="10">
    <source>
        <dbReference type="EMBL" id="TPX39282.1"/>
    </source>
</evidence>
<dbReference type="EMBL" id="QEAN01000568">
    <property type="protein sequence ID" value="TPX32484.1"/>
    <property type="molecule type" value="Genomic_DNA"/>
</dbReference>
<feature type="binding site" evidence="5">
    <location>
        <position position="167"/>
    </location>
    <ligand>
        <name>substrate</name>
    </ligand>
</feature>
<evidence type="ECO:0000256" key="7">
    <source>
        <dbReference type="SAM" id="MobiDB-lite"/>
    </source>
</evidence>
<feature type="binding site" evidence="5">
    <location>
        <position position="258"/>
    </location>
    <ligand>
        <name>a divalent metal cation</name>
        <dbReference type="ChEBI" id="CHEBI:60240"/>
        <label>2</label>
        <note>catalytic</note>
    </ligand>
</feature>